<dbReference type="Proteomes" id="UP001172082">
    <property type="component" value="Unassembled WGS sequence"/>
</dbReference>
<name>A0ABT8KSM9_9BACT</name>
<evidence type="ECO:0000256" key="1">
    <source>
        <dbReference type="SAM" id="Coils"/>
    </source>
</evidence>
<feature type="signal peptide" evidence="2">
    <location>
        <begin position="1"/>
        <end position="22"/>
    </location>
</feature>
<dbReference type="Pfam" id="PF14059">
    <property type="entry name" value="DUF4251"/>
    <property type="match status" value="1"/>
</dbReference>
<dbReference type="Gene3D" id="2.40.128.410">
    <property type="match status" value="1"/>
</dbReference>
<organism evidence="3 4">
    <name type="scientific">Splendidivirga corallicola</name>
    <dbReference type="NCBI Taxonomy" id="3051826"/>
    <lineage>
        <taxon>Bacteria</taxon>
        <taxon>Pseudomonadati</taxon>
        <taxon>Bacteroidota</taxon>
        <taxon>Cytophagia</taxon>
        <taxon>Cytophagales</taxon>
        <taxon>Splendidivirgaceae</taxon>
        <taxon>Splendidivirga</taxon>
    </lineage>
</organism>
<dbReference type="EMBL" id="JAUJEA010000006">
    <property type="protein sequence ID" value="MDN5203219.1"/>
    <property type="molecule type" value="Genomic_DNA"/>
</dbReference>
<protein>
    <submittedName>
        <fullName evidence="3">DUF4251 domain-containing protein</fullName>
    </submittedName>
</protein>
<keyword evidence="1" id="KW-0175">Coiled coil</keyword>
<sequence length="192" mass="21429">MKRVAYWIVAIMMLVVAVPAHSQSKEAKKAVKKIQKAERKKEKNAQLIENRKQFLSLIEDKTFVLEAHTLYDRYFNSYFVTPSTNFVMVDGDKLVMQLGFNHRVGFNGLGGITIEGRIASYEIIEGKENGPLTIRTQVTSPILGGSTVTMSIYNDGHATANVISSFGSKITFSGNFVDHESTTAFKGFPSYY</sequence>
<evidence type="ECO:0000256" key="2">
    <source>
        <dbReference type="SAM" id="SignalP"/>
    </source>
</evidence>
<dbReference type="RefSeq" id="WP_346753242.1">
    <property type="nucleotide sequence ID" value="NZ_JAUJEA010000006.1"/>
</dbReference>
<dbReference type="InterPro" id="IPR025347">
    <property type="entry name" value="DUF4251"/>
</dbReference>
<keyword evidence="4" id="KW-1185">Reference proteome</keyword>
<proteinExistence type="predicted"/>
<feature type="coiled-coil region" evidence="1">
    <location>
        <begin position="20"/>
        <end position="51"/>
    </location>
</feature>
<accession>A0ABT8KSM9</accession>
<feature type="chain" id="PRO_5046199595" evidence="2">
    <location>
        <begin position="23"/>
        <end position="192"/>
    </location>
</feature>
<comment type="caution">
    <text evidence="3">The sequence shown here is derived from an EMBL/GenBank/DDBJ whole genome shotgun (WGS) entry which is preliminary data.</text>
</comment>
<reference evidence="3" key="1">
    <citation type="submission" date="2023-06" db="EMBL/GenBank/DDBJ databases">
        <title>Genomic of Parafulvivirga corallium.</title>
        <authorList>
            <person name="Wang G."/>
        </authorList>
    </citation>
    <scope>NUCLEOTIDE SEQUENCE</scope>
    <source>
        <strain evidence="3">BMA10</strain>
    </source>
</reference>
<evidence type="ECO:0000313" key="3">
    <source>
        <dbReference type="EMBL" id="MDN5203219.1"/>
    </source>
</evidence>
<evidence type="ECO:0000313" key="4">
    <source>
        <dbReference type="Proteomes" id="UP001172082"/>
    </source>
</evidence>
<keyword evidence="2" id="KW-0732">Signal</keyword>
<gene>
    <name evidence="3" type="ORF">QQ008_17650</name>
</gene>